<dbReference type="PROSITE" id="PS50109">
    <property type="entry name" value="HIS_KIN"/>
    <property type="match status" value="1"/>
</dbReference>
<evidence type="ECO:0000256" key="4">
    <source>
        <dbReference type="ARBA" id="ARBA00022475"/>
    </source>
</evidence>
<dbReference type="InterPro" id="IPR003594">
    <property type="entry name" value="HATPase_dom"/>
</dbReference>
<keyword evidence="7 14" id="KW-0812">Transmembrane</keyword>
<dbReference type="GO" id="GO:0009927">
    <property type="term" value="F:histidine phosphotransfer kinase activity"/>
    <property type="evidence" value="ECO:0007669"/>
    <property type="project" value="TreeGrafter"/>
</dbReference>
<dbReference type="InterPro" id="IPR003661">
    <property type="entry name" value="HisK_dim/P_dom"/>
</dbReference>
<evidence type="ECO:0000256" key="1">
    <source>
        <dbReference type="ARBA" id="ARBA00000085"/>
    </source>
</evidence>
<dbReference type="CDD" id="cd17546">
    <property type="entry name" value="REC_hyHK_CKI1_RcsC-like"/>
    <property type="match status" value="1"/>
</dbReference>
<keyword evidence="10" id="KW-0067">ATP-binding</keyword>
<feature type="domain" description="Response regulatory" evidence="16">
    <location>
        <begin position="742"/>
        <end position="856"/>
    </location>
</feature>
<protein>
    <recommendedName>
        <fullName evidence="3">histidine kinase</fullName>
        <ecNumber evidence="3">2.7.13.3</ecNumber>
    </recommendedName>
</protein>
<dbReference type="InterPro" id="IPR036890">
    <property type="entry name" value="HATPase_C_sf"/>
</dbReference>
<dbReference type="InterPro" id="IPR004358">
    <property type="entry name" value="Sig_transdc_His_kin-like_C"/>
</dbReference>
<evidence type="ECO:0000256" key="8">
    <source>
        <dbReference type="ARBA" id="ARBA00022741"/>
    </source>
</evidence>
<dbReference type="Gene3D" id="1.10.287.130">
    <property type="match status" value="1"/>
</dbReference>
<dbReference type="EMBL" id="CADCXN010000080">
    <property type="protein sequence ID" value="CAA9891830.1"/>
    <property type="molecule type" value="Genomic_DNA"/>
</dbReference>
<dbReference type="InterPro" id="IPR005467">
    <property type="entry name" value="His_kinase_dom"/>
</dbReference>
<dbReference type="InterPro" id="IPR036097">
    <property type="entry name" value="HisK_dim/P_sf"/>
</dbReference>
<gene>
    <name evidence="17" type="ORF">METHB2_50101</name>
</gene>
<comment type="subcellular location">
    <subcellularLocation>
        <location evidence="2">Cell membrane</location>
        <topology evidence="2">Multi-pass membrane protein</topology>
    </subcellularLocation>
</comment>
<reference evidence="17 18" key="1">
    <citation type="submission" date="2020-02" db="EMBL/GenBank/DDBJ databases">
        <authorList>
            <person name="Hogendoorn C."/>
        </authorList>
    </citation>
    <scope>NUCLEOTIDE SEQUENCE [LARGE SCALE GENOMIC DNA]</scope>
    <source>
        <strain evidence="17">METHB21</strain>
    </source>
</reference>
<dbReference type="PANTHER" id="PTHR43047:SF72">
    <property type="entry name" value="OSMOSENSING HISTIDINE PROTEIN KINASE SLN1"/>
    <property type="match status" value="1"/>
</dbReference>
<evidence type="ECO:0000259" key="16">
    <source>
        <dbReference type="PROSITE" id="PS50110"/>
    </source>
</evidence>
<keyword evidence="8" id="KW-0547">Nucleotide-binding</keyword>
<keyword evidence="11 14" id="KW-1133">Transmembrane helix</keyword>
<dbReference type="GO" id="GO:0005524">
    <property type="term" value="F:ATP binding"/>
    <property type="evidence" value="ECO:0007669"/>
    <property type="project" value="UniProtKB-KW"/>
</dbReference>
<evidence type="ECO:0000256" key="13">
    <source>
        <dbReference type="PROSITE-ProRule" id="PRU00169"/>
    </source>
</evidence>
<dbReference type="Proteomes" id="UP000494216">
    <property type="component" value="Unassembled WGS sequence"/>
</dbReference>
<evidence type="ECO:0000256" key="12">
    <source>
        <dbReference type="ARBA" id="ARBA00023136"/>
    </source>
</evidence>
<name>A0A8S0XK67_9GAMM</name>
<feature type="modified residue" description="4-aspartylphosphate" evidence="13">
    <location>
        <position position="791"/>
    </location>
</feature>
<evidence type="ECO:0000256" key="3">
    <source>
        <dbReference type="ARBA" id="ARBA00012438"/>
    </source>
</evidence>
<dbReference type="CDD" id="cd00082">
    <property type="entry name" value="HisKA"/>
    <property type="match status" value="1"/>
</dbReference>
<evidence type="ECO:0000313" key="18">
    <source>
        <dbReference type="Proteomes" id="UP000494216"/>
    </source>
</evidence>
<feature type="transmembrane region" description="Helical" evidence="14">
    <location>
        <begin position="85"/>
        <end position="110"/>
    </location>
</feature>
<evidence type="ECO:0000256" key="11">
    <source>
        <dbReference type="ARBA" id="ARBA00022989"/>
    </source>
</evidence>
<dbReference type="InterPro" id="IPR011006">
    <property type="entry name" value="CheY-like_superfamily"/>
</dbReference>
<evidence type="ECO:0000256" key="6">
    <source>
        <dbReference type="ARBA" id="ARBA00022679"/>
    </source>
</evidence>
<sequence length="859" mass="95593">MNNRFSISGIAKYLLLILLIAGTYFVFGLLGQIIRIPPSNAGGIWPPAGISLAVMLLLGKRTWPGIFIGNVCISAWVFGSSESFIFFYIATAGGATVGAIAGAFLIKRFVGFPNPLIEDKSILLFMLLGGPLSCLIPPTIGNIAMKLAGIISLSEIPVNWFIWWVGDTIGVLVFTPIMLTGFAQPQQIWHQRRSTVGLPLILTFTLVFILFFYVRAIDHRQHTQQFKNQSTALFYALKNRIQSVFYASDSVRNFFMGSKTVESNEFSLFARQSLSSFKEIETISWIGHRRDGKAKNQFTSIINKRSDRRSDPPPALPSLLSTLVKTDLHSAEPAYILVEEDKINLINPVFNAAPKNKNLTGVIYTSISIPELIRQAFSELNTRGSFLTISGSDSTEAYKKIIFSNADNLRIASARQYLLTVANQQWLVSFYQDAVLENWLIHWSLWWVLISGLLFTSLLGVCLLMLTGRYFRTEFIIEERTAALQQAKSVAEIANKSKSQFLANISHELRTPLNGIIGFTHLLQKKSSLADEDKKQLAIIGQCSDNLLTLINDILDISSIESRQIKTDNSDFDFDALLTTIIAIFKLQADEKHLDLIVRNTVVSYYLRGDEKRIRQIIVNLLNNAIKYTDHGSVTIKCRYQNGELKIYVKDTGCGIAKKDLKQIFSPFVQINAIQYSKEGVGLGLAITQELVNFMGGELSVTSQPGIGSIFSVSLPLPAREKSHSYVACQKQAVIEKPAGPRVLIADDNEINLLLLTNMLELQGCKVDSAVDGKEALQLINQQHYQMALIDINMPVMSGLELVKTLRSQRNPIIMTAISAYADNTKITEALSAGFDYYLTKPIDEDQLAKLLQSLVNTA</sequence>
<comment type="caution">
    <text evidence="17">The sequence shown here is derived from an EMBL/GenBank/DDBJ whole genome shotgun (WGS) entry which is preliminary data.</text>
</comment>
<dbReference type="EC" id="2.7.13.3" evidence="3"/>
<keyword evidence="5 13" id="KW-0597">Phosphoprotein</keyword>
<dbReference type="SMART" id="SM00448">
    <property type="entry name" value="REC"/>
    <property type="match status" value="1"/>
</dbReference>
<dbReference type="Pfam" id="PF00512">
    <property type="entry name" value="HisKA"/>
    <property type="match status" value="1"/>
</dbReference>
<dbReference type="CDD" id="cd16922">
    <property type="entry name" value="HATPase_EvgS-ArcB-TorS-like"/>
    <property type="match status" value="1"/>
</dbReference>
<feature type="transmembrane region" description="Helical" evidence="14">
    <location>
        <begin position="160"/>
        <end position="183"/>
    </location>
</feature>
<keyword evidence="9 17" id="KW-0418">Kinase</keyword>
<feature type="transmembrane region" description="Helical" evidence="14">
    <location>
        <begin position="63"/>
        <end position="79"/>
    </location>
</feature>
<dbReference type="GO" id="GO:0000155">
    <property type="term" value="F:phosphorelay sensor kinase activity"/>
    <property type="evidence" value="ECO:0007669"/>
    <property type="project" value="InterPro"/>
</dbReference>
<evidence type="ECO:0000256" key="14">
    <source>
        <dbReference type="SAM" id="Phobius"/>
    </source>
</evidence>
<evidence type="ECO:0000256" key="2">
    <source>
        <dbReference type="ARBA" id="ARBA00004651"/>
    </source>
</evidence>
<dbReference type="PROSITE" id="PS50110">
    <property type="entry name" value="RESPONSE_REGULATORY"/>
    <property type="match status" value="1"/>
</dbReference>
<feature type="domain" description="Histidine kinase" evidence="15">
    <location>
        <begin position="504"/>
        <end position="719"/>
    </location>
</feature>
<feature type="transmembrane region" description="Helical" evidence="14">
    <location>
        <begin position="445"/>
        <end position="466"/>
    </location>
</feature>
<dbReference type="SUPFAM" id="SSF47384">
    <property type="entry name" value="Homodimeric domain of signal transducing histidine kinase"/>
    <property type="match status" value="1"/>
</dbReference>
<dbReference type="GO" id="GO:0005886">
    <property type="term" value="C:plasma membrane"/>
    <property type="evidence" value="ECO:0007669"/>
    <property type="project" value="UniProtKB-SubCell"/>
</dbReference>
<evidence type="ECO:0000256" key="7">
    <source>
        <dbReference type="ARBA" id="ARBA00022692"/>
    </source>
</evidence>
<dbReference type="Pfam" id="PF05231">
    <property type="entry name" value="MASE1"/>
    <property type="match status" value="1"/>
</dbReference>
<dbReference type="SMART" id="SM00388">
    <property type="entry name" value="HisKA"/>
    <property type="match status" value="1"/>
</dbReference>
<keyword evidence="4" id="KW-1003">Cell membrane</keyword>
<proteinExistence type="predicted"/>
<feature type="transmembrane region" description="Helical" evidence="14">
    <location>
        <begin position="195"/>
        <end position="214"/>
    </location>
</feature>
<accession>A0A8S0XK67</accession>
<feature type="transmembrane region" description="Helical" evidence="14">
    <location>
        <begin position="12"/>
        <end position="34"/>
    </location>
</feature>
<dbReference type="SMART" id="SM00387">
    <property type="entry name" value="HATPase_c"/>
    <property type="match status" value="1"/>
</dbReference>
<keyword evidence="18" id="KW-1185">Reference proteome</keyword>
<dbReference type="Gene3D" id="3.40.50.2300">
    <property type="match status" value="1"/>
</dbReference>
<comment type="catalytic activity">
    <reaction evidence="1">
        <text>ATP + protein L-histidine = ADP + protein N-phospho-L-histidine.</text>
        <dbReference type="EC" id="2.7.13.3"/>
    </reaction>
</comment>
<evidence type="ECO:0000259" key="15">
    <source>
        <dbReference type="PROSITE" id="PS50109"/>
    </source>
</evidence>
<dbReference type="PRINTS" id="PR00344">
    <property type="entry name" value="BCTRLSENSOR"/>
</dbReference>
<dbReference type="SUPFAM" id="SSF52172">
    <property type="entry name" value="CheY-like"/>
    <property type="match status" value="1"/>
</dbReference>
<keyword evidence="12 14" id="KW-0472">Membrane</keyword>
<keyword evidence="6" id="KW-0808">Transferase</keyword>
<dbReference type="Pfam" id="PF00072">
    <property type="entry name" value="Response_reg"/>
    <property type="match status" value="1"/>
</dbReference>
<evidence type="ECO:0000256" key="9">
    <source>
        <dbReference type="ARBA" id="ARBA00022777"/>
    </source>
</evidence>
<dbReference type="RefSeq" id="WP_174626650.1">
    <property type="nucleotide sequence ID" value="NZ_CADCXN010000080.1"/>
</dbReference>
<organism evidence="17 18">
    <name type="scientific">Candidatus Methylobacter favarea</name>
    <dbReference type="NCBI Taxonomy" id="2707345"/>
    <lineage>
        <taxon>Bacteria</taxon>
        <taxon>Pseudomonadati</taxon>
        <taxon>Pseudomonadota</taxon>
        <taxon>Gammaproteobacteria</taxon>
        <taxon>Methylococcales</taxon>
        <taxon>Methylococcaceae</taxon>
        <taxon>Methylobacter</taxon>
    </lineage>
</organism>
<evidence type="ECO:0000256" key="5">
    <source>
        <dbReference type="ARBA" id="ARBA00022553"/>
    </source>
</evidence>
<dbReference type="Gene3D" id="3.30.565.10">
    <property type="entry name" value="Histidine kinase-like ATPase, C-terminal domain"/>
    <property type="match status" value="1"/>
</dbReference>
<dbReference type="InterPro" id="IPR007895">
    <property type="entry name" value="MASE1"/>
</dbReference>
<dbReference type="Pfam" id="PF02518">
    <property type="entry name" value="HATPase_c"/>
    <property type="match status" value="1"/>
</dbReference>
<evidence type="ECO:0000256" key="10">
    <source>
        <dbReference type="ARBA" id="ARBA00022840"/>
    </source>
</evidence>
<dbReference type="PANTHER" id="PTHR43047">
    <property type="entry name" value="TWO-COMPONENT HISTIDINE PROTEIN KINASE"/>
    <property type="match status" value="1"/>
</dbReference>
<dbReference type="SUPFAM" id="SSF55874">
    <property type="entry name" value="ATPase domain of HSP90 chaperone/DNA topoisomerase II/histidine kinase"/>
    <property type="match status" value="1"/>
</dbReference>
<feature type="transmembrane region" description="Helical" evidence="14">
    <location>
        <begin position="122"/>
        <end position="140"/>
    </location>
</feature>
<dbReference type="AlphaFoldDB" id="A0A8S0XK67"/>
<evidence type="ECO:0000313" key="17">
    <source>
        <dbReference type="EMBL" id="CAA9891830.1"/>
    </source>
</evidence>
<dbReference type="FunFam" id="3.30.565.10:FF:000049">
    <property type="entry name" value="Two-component sensor histidine kinase"/>
    <property type="match status" value="1"/>
</dbReference>
<dbReference type="FunFam" id="1.10.287.130:FF:000004">
    <property type="entry name" value="Ethylene receptor 1"/>
    <property type="match status" value="1"/>
</dbReference>
<dbReference type="InterPro" id="IPR001789">
    <property type="entry name" value="Sig_transdc_resp-reg_receiver"/>
</dbReference>